<accession>A0A0P1LMY1</accession>
<name>A0A0P1LCZ0_9BACT</name>
<accession>A0A0P1M3F8</accession>
<dbReference type="SUPFAM" id="SSF50998">
    <property type="entry name" value="Quinoprotein alcohol dehydrogenase-like"/>
    <property type="match status" value="2"/>
</dbReference>
<accession>A0A0S4MUH4</accession>
<accession>A0A0P1LCZ0</accession>
<dbReference type="PANTHER" id="PTHR44394">
    <property type="entry name" value="BETA-ALANINE-ACTIVATING ENZYME"/>
    <property type="match status" value="1"/>
</dbReference>
<dbReference type="PANTHER" id="PTHR44394:SF1">
    <property type="entry name" value="BETA-ALANINE-ACTIVATING ENZYME"/>
    <property type="match status" value="1"/>
</dbReference>
<accession>A0A0P1NZT1</accession>
<dbReference type="Proteomes" id="UP000182011">
    <property type="component" value="Unassembled WGS sequence"/>
</dbReference>
<dbReference type="PROSITE" id="PS51257">
    <property type="entry name" value="PROKAR_LIPOPROTEIN"/>
    <property type="match status" value="1"/>
</dbReference>
<accession>A0A0P1MMD2</accession>
<dbReference type="EMBL" id="CZVI01000005">
    <property type="protein sequence ID" value="CUS82350.1"/>
    <property type="molecule type" value="Genomic_DNA"/>
</dbReference>
<dbReference type="InterPro" id="IPR052091">
    <property type="entry name" value="Beta-ala_Activ/Resist"/>
</dbReference>
<organism evidence="3 4">
    <name type="scientific">Candidatus Kryptonium thompsonii</name>
    <dbReference type="NCBI Taxonomy" id="1633631"/>
    <lineage>
        <taxon>Bacteria</taxon>
        <taxon>Pseudomonadati</taxon>
        <taxon>Candidatus Kryptoniota</taxon>
        <taxon>Candidatus Kryptonium</taxon>
    </lineage>
</organism>
<dbReference type="Pfam" id="PF13360">
    <property type="entry name" value="PQQ_2"/>
    <property type="match status" value="3"/>
</dbReference>
<sequence length="377" mass="42022">MKKISIFLLLVFVSCSAFKLEKNIILGEFNWIQYGNSPENLNVSYFNISPPFQLTWKYNAGAGFSYAPMIVADGILFIATLNGEIHAVDIETGKKIGIIEAESAISATPVLYKNKIVIPTAHSKNTLQALDLNLGKVIWREKIGEIEASPLFIYDNLIVATIDSHVINYQIKYDIPQKIWEFKASKPIRSSPASDGNAIVFGCDDGNVYCIDFETGKLRWKFNTNSPIFAPVSIHKGKVFVGALNGTFYGLDLKNGDLKWKFQTNSKIYGGCAIKDSLLFFGTASGKFYALREKDGTVLWTFSAKSVINSAPLVSDNVVFIGSLDKNIYAIDITDGKLLWNYETGGRVKSTPVIWKNFIFVASEDRMVYAFKTQRSK</sequence>
<reference evidence="3 4" key="1">
    <citation type="submission" date="2015-11" db="EMBL/GenBank/DDBJ databases">
        <authorList>
            <person name="Zhang Y."/>
            <person name="Guo Z."/>
        </authorList>
    </citation>
    <scope>NUCLEOTIDE SEQUENCE [LARGE SCALE GENOMIC DNA]</scope>
    <source>
        <strain evidence="3">JGI-4</strain>
    </source>
</reference>
<dbReference type="Proteomes" id="UP000182200">
    <property type="component" value="Unassembled WGS sequence"/>
</dbReference>
<reference evidence="2 5" key="2">
    <citation type="submission" date="2015-11" db="EMBL/GenBank/DDBJ databases">
        <authorList>
            <person name="Varghese N."/>
        </authorList>
    </citation>
    <scope>NUCLEOTIDE SEQUENCE [LARGE SCALE GENOMIC DNA]</scope>
    <source>
        <strain evidence="2 5">JGI-8</strain>
    </source>
</reference>
<dbReference type="InterPro" id="IPR011047">
    <property type="entry name" value="Quinoprotein_ADH-like_sf"/>
</dbReference>
<feature type="domain" description="Pyrrolo-quinoline quinone repeat" evidence="1">
    <location>
        <begin position="177"/>
        <end position="265"/>
    </location>
</feature>
<dbReference type="RefSeq" id="WP_047133810.1">
    <property type="nucleotide sequence ID" value="NZ_CZVI01000005.1"/>
</dbReference>
<dbReference type="InterPro" id="IPR015943">
    <property type="entry name" value="WD40/YVTN_repeat-like_dom_sf"/>
</dbReference>
<evidence type="ECO:0000259" key="1">
    <source>
        <dbReference type="Pfam" id="PF13360"/>
    </source>
</evidence>
<keyword evidence="5" id="KW-1185">Reference proteome</keyword>
<gene>
    <name evidence="3" type="ORF">JGI4_00500</name>
    <name evidence="2" type="ORF">JGI8_00596</name>
</gene>
<dbReference type="EMBL" id="FAOP01000003">
    <property type="protein sequence ID" value="CUU02393.1"/>
    <property type="molecule type" value="Genomic_DNA"/>
</dbReference>
<proteinExistence type="predicted"/>
<evidence type="ECO:0000313" key="4">
    <source>
        <dbReference type="Proteomes" id="UP000182011"/>
    </source>
</evidence>
<dbReference type="OrthoDB" id="9770455at2"/>
<accession>A0A0P1LKN2</accession>
<dbReference type="GO" id="GO:0043041">
    <property type="term" value="P:amino acid activation for nonribosomal peptide biosynthetic process"/>
    <property type="evidence" value="ECO:0007669"/>
    <property type="project" value="TreeGrafter"/>
</dbReference>
<dbReference type="InterPro" id="IPR002372">
    <property type="entry name" value="PQQ_rpt_dom"/>
</dbReference>
<protein>
    <submittedName>
        <fullName evidence="3">Outer membrane protein assembly factor BamB, contains PQQ-like beta-propeller repeat</fullName>
    </submittedName>
</protein>
<evidence type="ECO:0000313" key="2">
    <source>
        <dbReference type="EMBL" id="CUS82350.1"/>
    </source>
</evidence>
<dbReference type="Gene3D" id="2.130.10.10">
    <property type="entry name" value="YVTN repeat-like/Quinoprotein amine dehydrogenase"/>
    <property type="match status" value="2"/>
</dbReference>
<evidence type="ECO:0000313" key="3">
    <source>
        <dbReference type="EMBL" id="CUU02393.1"/>
    </source>
</evidence>
<evidence type="ECO:0000313" key="5">
    <source>
        <dbReference type="Proteomes" id="UP000182200"/>
    </source>
</evidence>
<feature type="domain" description="Pyrrolo-quinoline quinone repeat" evidence="1">
    <location>
        <begin position="55"/>
        <end position="142"/>
    </location>
</feature>
<dbReference type="AlphaFoldDB" id="A0A0P1LCZ0"/>
<dbReference type="InterPro" id="IPR018391">
    <property type="entry name" value="PQQ_b-propeller_rpt"/>
</dbReference>
<accession>A0A0P1LQU1</accession>
<dbReference type="STRING" id="1633631.GCA_001442925_00500"/>
<feature type="domain" description="Pyrrolo-quinoline quinone repeat" evidence="1">
    <location>
        <begin position="269"/>
        <end position="364"/>
    </location>
</feature>
<accession>A0A0P1P8E7</accession>
<dbReference type="SMART" id="SM00564">
    <property type="entry name" value="PQQ"/>
    <property type="match status" value="7"/>
</dbReference>